<evidence type="ECO:0000313" key="3">
    <source>
        <dbReference type="Proteomes" id="UP000183287"/>
    </source>
</evidence>
<dbReference type="PANTHER" id="PTHR35273">
    <property type="entry name" value="ALPHA-1,4 POLYGALACTOSAMINIDASE, PUTATIVE (AFU_ORTHOLOGUE AFUA_3G07890)-RELATED"/>
    <property type="match status" value="1"/>
</dbReference>
<proteinExistence type="predicted"/>
<dbReference type="InterPro" id="IPR017853">
    <property type="entry name" value="GH"/>
</dbReference>
<dbReference type="InterPro" id="IPR004352">
    <property type="entry name" value="GH114_TIM-barrel"/>
</dbReference>
<reference evidence="3" key="1">
    <citation type="submission" date="2016-10" db="EMBL/GenBank/DDBJ databases">
        <authorList>
            <person name="Varghese N."/>
            <person name="Submissions S."/>
        </authorList>
    </citation>
    <scope>NUCLEOTIDE SEQUENCE [LARGE SCALE GENOMIC DNA]</scope>
    <source>
        <strain evidence="3">Nm44</strain>
    </source>
</reference>
<dbReference type="Pfam" id="PF03537">
    <property type="entry name" value="Glyco_hydro_114"/>
    <property type="match status" value="1"/>
</dbReference>
<name>A0A1I4U660_9PROT</name>
<dbReference type="AlphaFoldDB" id="A0A1I4U660"/>
<organism evidence="2 3">
    <name type="scientific">Nitrosomonas communis</name>
    <dbReference type="NCBI Taxonomy" id="44574"/>
    <lineage>
        <taxon>Bacteria</taxon>
        <taxon>Pseudomonadati</taxon>
        <taxon>Pseudomonadota</taxon>
        <taxon>Betaproteobacteria</taxon>
        <taxon>Nitrosomonadales</taxon>
        <taxon>Nitrosomonadaceae</taxon>
        <taxon>Nitrosomonas</taxon>
    </lineage>
</organism>
<evidence type="ECO:0000259" key="1">
    <source>
        <dbReference type="PROSITE" id="PS50853"/>
    </source>
</evidence>
<dbReference type="CDD" id="cd00063">
    <property type="entry name" value="FN3"/>
    <property type="match status" value="1"/>
</dbReference>
<dbReference type="PROSITE" id="PS50853">
    <property type="entry name" value="FN3"/>
    <property type="match status" value="1"/>
</dbReference>
<feature type="domain" description="Fibronectin type-III" evidence="1">
    <location>
        <begin position="27"/>
        <end position="117"/>
    </location>
</feature>
<dbReference type="SUPFAM" id="SSF49265">
    <property type="entry name" value="Fibronectin type III"/>
    <property type="match status" value="1"/>
</dbReference>
<dbReference type="SUPFAM" id="SSF51445">
    <property type="entry name" value="(Trans)glycosidases"/>
    <property type="match status" value="1"/>
</dbReference>
<gene>
    <name evidence="2" type="ORF">SAMN05421863_10601</name>
</gene>
<evidence type="ECO:0000313" key="2">
    <source>
        <dbReference type="EMBL" id="SFM84427.1"/>
    </source>
</evidence>
<dbReference type="Proteomes" id="UP000183287">
    <property type="component" value="Unassembled WGS sequence"/>
</dbReference>
<dbReference type="InterPro" id="IPR013785">
    <property type="entry name" value="Aldolase_TIM"/>
</dbReference>
<accession>A0A1I4U660</accession>
<dbReference type="EMBL" id="FOUB01000060">
    <property type="protein sequence ID" value="SFM84427.1"/>
    <property type="molecule type" value="Genomic_DNA"/>
</dbReference>
<dbReference type="InterPro" id="IPR036116">
    <property type="entry name" value="FN3_sf"/>
</dbReference>
<sequence>MSINNNVILLILILFLLLTHSFAFADPPKPPLIILTQDRTKISIAWSPVANAHGYQLFYAPFPFTGLESIKNVDMGSATSGSIELWDAAAFIVAVKAHNDAGTSDYSNIELFILSRAPLLDPDALPITGNWYKPPVAITWQWQLLKGTLKDALKDTTNEISEIDINHPVQLYDIDLFDSPPSLINRLKASGKKVICYFSAGTYEDFREDKDKFKPEELGNPLLDWPDERWLDIRSQNVAEIMISRLNLALLKGCDGVEPDNVDAYDNNSGFDLSAKDQLAFNKFIANEAHKRGLSVALKNNMKQIPELIDYFDFSINEQCHEFNECDMLTSFIINGKPVLNAEYQQSYIDNSAARQALCDTSKGAQFSTLILSKDLDDSRRFSCFENR</sequence>
<dbReference type="RefSeq" id="WP_074906658.1">
    <property type="nucleotide sequence ID" value="NZ_FOUB01000060.1"/>
</dbReference>
<dbReference type="InterPro" id="IPR003961">
    <property type="entry name" value="FN3_dom"/>
</dbReference>
<dbReference type="PANTHER" id="PTHR35273:SF2">
    <property type="entry name" value="ALPHA-GALACTOSIDASE"/>
    <property type="match status" value="1"/>
</dbReference>
<protein>
    <recommendedName>
        <fullName evidence="1">Fibronectin type-III domain-containing protein</fullName>
    </recommendedName>
</protein>
<dbReference type="Gene3D" id="3.20.20.70">
    <property type="entry name" value="Aldolase class I"/>
    <property type="match status" value="1"/>
</dbReference>
<keyword evidence="3" id="KW-1185">Reference proteome</keyword>